<sequence length="162" mass="19752">MKIHLNSRFQYNGVFYEVDNPTDYSLITYVYDSEDAAIPYLRSDACDFSDFYKLGWTKKEVQEDIKDDWQISYTRQEVIWYIQEMLYPQEMEDFLNVEKWEKFPARKIFDNWFSNDFENAWEDDEDNEDQDHPLAKESLRRLYKLMETPENLALIDERKDAC</sequence>
<dbReference type="Proteomes" id="UP000243201">
    <property type="component" value="Unassembled WGS sequence"/>
</dbReference>
<proteinExistence type="predicted"/>
<evidence type="ECO:0000313" key="2">
    <source>
        <dbReference type="Proteomes" id="UP000243201"/>
    </source>
</evidence>
<gene>
    <name evidence="1" type="ORF">CJ240_05900</name>
</gene>
<organism evidence="1 2">
    <name type="scientific">Varibaculum cambriense</name>
    <dbReference type="NCBI Taxonomy" id="184870"/>
    <lineage>
        <taxon>Bacteria</taxon>
        <taxon>Bacillati</taxon>
        <taxon>Actinomycetota</taxon>
        <taxon>Actinomycetes</taxon>
        <taxon>Actinomycetales</taxon>
        <taxon>Actinomycetaceae</taxon>
        <taxon>Varibaculum</taxon>
    </lineage>
</organism>
<dbReference type="EMBL" id="PNGC01000002">
    <property type="protein sequence ID" value="PMB89299.1"/>
    <property type="molecule type" value="Genomic_DNA"/>
</dbReference>
<keyword evidence="2" id="KW-1185">Reference proteome</keyword>
<accession>A0ABX4UNL8</accession>
<comment type="caution">
    <text evidence="1">The sequence shown here is derived from an EMBL/GenBank/DDBJ whole genome shotgun (WGS) entry which is preliminary data.</text>
</comment>
<evidence type="ECO:0008006" key="3">
    <source>
        <dbReference type="Google" id="ProtNLM"/>
    </source>
</evidence>
<protein>
    <recommendedName>
        <fullName evidence="3">Phage protein</fullName>
    </recommendedName>
</protein>
<name>A0ABX4UNL8_9ACTO</name>
<evidence type="ECO:0000313" key="1">
    <source>
        <dbReference type="EMBL" id="PMB89299.1"/>
    </source>
</evidence>
<dbReference type="RefSeq" id="WP_102184345.1">
    <property type="nucleotide sequence ID" value="NZ_PNGC01000002.1"/>
</dbReference>
<reference evidence="1 2" key="1">
    <citation type="submission" date="2017-09" db="EMBL/GenBank/DDBJ databases">
        <title>Bacterial strain isolated from the female urinary microbiota.</title>
        <authorList>
            <person name="Thomas-White K."/>
            <person name="Kumar N."/>
            <person name="Forster S."/>
            <person name="Putonti C."/>
            <person name="Lawley T."/>
            <person name="Wolfe A.J."/>
        </authorList>
    </citation>
    <scope>NUCLEOTIDE SEQUENCE [LARGE SCALE GENOMIC DNA]</scope>
    <source>
        <strain evidence="1 2">UMB0744</strain>
    </source>
</reference>